<keyword evidence="5 9" id="KW-1133">Transmembrane helix</keyword>
<evidence type="ECO:0000313" key="10">
    <source>
        <dbReference type="EMBL" id="SFS41274.1"/>
    </source>
</evidence>
<comment type="subcellular location">
    <subcellularLocation>
        <location evidence="1">Cell membrane</location>
        <topology evidence="1">Multi-pass membrane protein</topology>
    </subcellularLocation>
</comment>
<evidence type="ECO:0000256" key="4">
    <source>
        <dbReference type="ARBA" id="ARBA00022692"/>
    </source>
</evidence>
<protein>
    <submittedName>
        <fullName evidence="10">Putative membrane protein</fullName>
    </submittedName>
</protein>
<dbReference type="GO" id="GO:0005254">
    <property type="term" value="F:chloride channel activity"/>
    <property type="evidence" value="ECO:0007669"/>
    <property type="project" value="InterPro"/>
</dbReference>
<dbReference type="OrthoDB" id="445589at2"/>
<dbReference type="PANTHER" id="PTHR33281:SF19">
    <property type="entry name" value="VOLTAGE-DEPENDENT ANION CHANNEL-FORMING PROTEIN YNEE"/>
    <property type="match status" value="1"/>
</dbReference>
<gene>
    <name evidence="10" type="ORF">SAMN04488050_101638</name>
</gene>
<keyword evidence="2" id="KW-0813">Transport</keyword>
<dbReference type="STRING" id="311180.SAMN04488050_101638"/>
<dbReference type="RefSeq" id="WP_092421655.1">
    <property type="nucleotide sequence ID" value="NZ_FNCL01000002.1"/>
</dbReference>
<evidence type="ECO:0000256" key="9">
    <source>
        <dbReference type="SAM" id="Phobius"/>
    </source>
</evidence>
<organism evidence="10 11">
    <name type="scientific">Alloyangia pacifica</name>
    <dbReference type="NCBI Taxonomy" id="311180"/>
    <lineage>
        <taxon>Bacteria</taxon>
        <taxon>Pseudomonadati</taxon>
        <taxon>Pseudomonadota</taxon>
        <taxon>Alphaproteobacteria</taxon>
        <taxon>Rhodobacterales</taxon>
        <taxon>Roseobacteraceae</taxon>
        <taxon>Alloyangia</taxon>
    </lineage>
</organism>
<evidence type="ECO:0000256" key="2">
    <source>
        <dbReference type="ARBA" id="ARBA00022448"/>
    </source>
</evidence>
<accession>A0A1I6PM55</accession>
<dbReference type="Proteomes" id="UP000199392">
    <property type="component" value="Unassembled WGS sequence"/>
</dbReference>
<keyword evidence="7 9" id="KW-0472">Membrane</keyword>
<dbReference type="PANTHER" id="PTHR33281">
    <property type="entry name" value="UPF0187 PROTEIN YNEE"/>
    <property type="match status" value="1"/>
</dbReference>
<dbReference type="AlphaFoldDB" id="A0A1I6PM55"/>
<comment type="similarity">
    <text evidence="8">Belongs to the anion channel-forming bestrophin (TC 1.A.46) family.</text>
</comment>
<feature type="transmembrane region" description="Helical" evidence="9">
    <location>
        <begin position="12"/>
        <end position="41"/>
    </location>
</feature>
<evidence type="ECO:0000256" key="1">
    <source>
        <dbReference type="ARBA" id="ARBA00004651"/>
    </source>
</evidence>
<dbReference type="Pfam" id="PF25539">
    <property type="entry name" value="Bestrophin_2"/>
    <property type="match status" value="1"/>
</dbReference>
<name>A0A1I6PM55_9RHOB</name>
<dbReference type="GO" id="GO:0005886">
    <property type="term" value="C:plasma membrane"/>
    <property type="evidence" value="ECO:0007669"/>
    <property type="project" value="UniProtKB-SubCell"/>
</dbReference>
<evidence type="ECO:0000256" key="8">
    <source>
        <dbReference type="ARBA" id="ARBA00034708"/>
    </source>
</evidence>
<reference evidence="11" key="1">
    <citation type="submission" date="2016-10" db="EMBL/GenBank/DDBJ databases">
        <authorList>
            <person name="Varghese N."/>
            <person name="Submissions S."/>
        </authorList>
    </citation>
    <scope>NUCLEOTIDE SEQUENCE [LARGE SCALE GENOMIC DNA]</scope>
    <source>
        <strain evidence="11">DSM 26894</strain>
    </source>
</reference>
<proteinExistence type="inferred from homology"/>
<sequence>MILRKRPSVLGLFLVVKGSVIQVIWKQLLLVVAVAFGVVWAHGTLPTVVIALDFAPFGLIGIALSVFLSFRNGACYDRWWEARKLWGMMIQTSRDVLRQTAALDGTPERRQMLMALVHFGHRAAHQLRGRPGPESADAALTEAERLVSRLEREDRLTLTEAMALRESLARMAGALLGCERLANTPVPFAYTLLLHRTAYLFCVMLPFGFVDELGWVTPLAAGLVAYAFFGLDALADELEMPFSDNQNAMPLTSYATAMEIALRGGLGDTDLPEMPKPVNFQLT</sequence>
<dbReference type="EMBL" id="FOZW01000001">
    <property type="protein sequence ID" value="SFS41274.1"/>
    <property type="molecule type" value="Genomic_DNA"/>
</dbReference>
<evidence type="ECO:0000256" key="3">
    <source>
        <dbReference type="ARBA" id="ARBA00022475"/>
    </source>
</evidence>
<evidence type="ECO:0000313" key="11">
    <source>
        <dbReference type="Proteomes" id="UP000199392"/>
    </source>
</evidence>
<evidence type="ECO:0000256" key="7">
    <source>
        <dbReference type="ARBA" id="ARBA00023136"/>
    </source>
</evidence>
<keyword evidence="6" id="KW-0406">Ion transport</keyword>
<feature type="transmembrane region" description="Helical" evidence="9">
    <location>
        <begin position="47"/>
        <end position="70"/>
    </location>
</feature>
<feature type="transmembrane region" description="Helical" evidence="9">
    <location>
        <begin position="215"/>
        <end position="235"/>
    </location>
</feature>
<dbReference type="InterPro" id="IPR044669">
    <property type="entry name" value="YneE/VCCN1/2-like"/>
</dbReference>
<evidence type="ECO:0000256" key="6">
    <source>
        <dbReference type="ARBA" id="ARBA00023065"/>
    </source>
</evidence>
<evidence type="ECO:0000256" key="5">
    <source>
        <dbReference type="ARBA" id="ARBA00022989"/>
    </source>
</evidence>
<keyword evidence="3" id="KW-1003">Cell membrane</keyword>
<keyword evidence="4 9" id="KW-0812">Transmembrane</keyword>
<keyword evidence="11" id="KW-1185">Reference proteome</keyword>